<dbReference type="AlphaFoldDB" id="A0A3N4JEE3"/>
<evidence type="ECO:0000313" key="2">
    <source>
        <dbReference type="EMBL" id="RPA96629.1"/>
    </source>
</evidence>
<evidence type="ECO:0000313" key="3">
    <source>
        <dbReference type="Proteomes" id="UP000276215"/>
    </source>
</evidence>
<feature type="compositionally biased region" description="Gly residues" evidence="1">
    <location>
        <begin position="20"/>
        <end position="29"/>
    </location>
</feature>
<dbReference type="Proteomes" id="UP000276215">
    <property type="component" value="Unassembled WGS sequence"/>
</dbReference>
<dbReference type="EMBL" id="ML120412">
    <property type="protein sequence ID" value="RPA96629.1"/>
    <property type="molecule type" value="Genomic_DNA"/>
</dbReference>
<sequence>MCSSSAQQLVDTNKEKSPLTGGGVVGTSGLGKPPGQKCVDCGDYSCCCIPIPCIIT</sequence>
<keyword evidence="3" id="KW-1185">Reference proteome</keyword>
<feature type="region of interest" description="Disordered" evidence="1">
    <location>
        <begin position="1"/>
        <end position="33"/>
    </location>
</feature>
<name>A0A3N4JEE3_9PEZI</name>
<evidence type="ECO:0000256" key="1">
    <source>
        <dbReference type="SAM" id="MobiDB-lite"/>
    </source>
</evidence>
<accession>A0A3N4JEE3</accession>
<proteinExistence type="predicted"/>
<protein>
    <submittedName>
        <fullName evidence="2">Uncharacterized protein</fullName>
    </submittedName>
</protein>
<reference evidence="2 3" key="1">
    <citation type="journal article" date="2018" name="Nat. Ecol. Evol.">
        <title>Pezizomycetes genomes reveal the molecular basis of ectomycorrhizal truffle lifestyle.</title>
        <authorList>
            <person name="Murat C."/>
            <person name="Payen T."/>
            <person name="Noel B."/>
            <person name="Kuo A."/>
            <person name="Morin E."/>
            <person name="Chen J."/>
            <person name="Kohler A."/>
            <person name="Krizsan K."/>
            <person name="Balestrini R."/>
            <person name="Da Silva C."/>
            <person name="Montanini B."/>
            <person name="Hainaut M."/>
            <person name="Levati E."/>
            <person name="Barry K.W."/>
            <person name="Belfiori B."/>
            <person name="Cichocki N."/>
            <person name="Clum A."/>
            <person name="Dockter R.B."/>
            <person name="Fauchery L."/>
            <person name="Guy J."/>
            <person name="Iotti M."/>
            <person name="Le Tacon F."/>
            <person name="Lindquist E.A."/>
            <person name="Lipzen A."/>
            <person name="Malagnac F."/>
            <person name="Mello A."/>
            <person name="Molinier V."/>
            <person name="Miyauchi S."/>
            <person name="Poulain J."/>
            <person name="Riccioni C."/>
            <person name="Rubini A."/>
            <person name="Sitrit Y."/>
            <person name="Splivallo R."/>
            <person name="Traeger S."/>
            <person name="Wang M."/>
            <person name="Zifcakova L."/>
            <person name="Wipf D."/>
            <person name="Zambonelli A."/>
            <person name="Paolocci F."/>
            <person name="Nowrousian M."/>
            <person name="Ottonello S."/>
            <person name="Baldrian P."/>
            <person name="Spatafora J.W."/>
            <person name="Henrissat B."/>
            <person name="Nagy L.G."/>
            <person name="Aury J.M."/>
            <person name="Wincker P."/>
            <person name="Grigoriev I.V."/>
            <person name="Bonfante P."/>
            <person name="Martin F.M."/>
        </authorList>
    </citation>
    <scope>NUCLEOTIDE SEQUENCE [LARGE SCALE GENOMIC DNA]</scope>
    <source>
        <strain evidence="2 3">120613-1</strain>
    </source>
</reference>
<feature type="compositionally biased region" description="Polar residues" evidence="1">
    <location>
        <begin position="1"/>
        <end position="11"/>
    </location>
</feature>
<gene>
    <name evidence="2" type="ORF">L873DRAFT_1810972</name>
</gene>
<organism evidence="2 3">
    <name type="scientific">Choiromyces venosus 120613-1</name>
    <dbReference type="NCBI Taxonomy" id="1336337"/>
    <lineage>
        <taxon>Eukaryota</taxon>
        <taxon>Fungi</taxon>
        <taxon>Dikarya</taxon>
        <taxon>Ascomycota</taxon>
        <taxon>Pezizomycotina</taxon>
        <taxon>Pezizomycetes</taxon>
        <taxon>Pezizales</taxon>
        <taxon>Tuberaceae</taxon>
        <taxon>Choiromyces</taxon>
    </lineage>
</organism>